<reference evidence="3" key="1">
    <citation type="submission" date="2018-07" db="EMBL/GenBank/DDBJ databases">
        <title>Annotation of Aphanomyces astaci genome assembly.</title>
        <authorList>
            <person name="Studholme D.J."/>
        </authorList>
    </citation>
    <scope>NUCLEOTIDE SEQUENCE [LARGE SCALE GENOMIC DNA]</scope>
    <source>
        <strain evidence="3">Pc</strain>
    </source>
</reference>
<name>A0A3R7XC50_APHAT</name>
<dbReference type="Gene3D" id="1.10.287.110">
    <property type="entry name" value="DnaJ domain"/>
    <property type="match status" value="1"/>
</dbReference>
<dbReference type="InterPro" id="IPR001623">
    <property type="entry name" value="DnaJ_domain"/>
</dbReference>
<dbReference type="InterPro" id="IPR036869">
    <property type="entry name" value="J_dom_sf"/>
</dbReference>
<proteinExistence type="predicted"/>
<evidence type="ECO:0000256" key="1">
    <source>
        <dbReference type="SAM" id="MobiDB-lite"/>
    </source>
</evidence>
<dbReference type="SUPFAM" id="SSF46565">
    <property type="entry name" value="Chaperone J-domain"/>
    <property type="match status" value="1"/>
</dbReference>
<feature type="region of interest" description="Disordered" evidence="1">
    <location>
        <begin position="1"/>
        <end position="38"/>
    </location>
</feature>
<dbReference type="AlphaFoldDB" id="A0A3R7XC50"/>
<dbReference type="Proteomes" id="UP000284702">
    <property type="component" value="Unassembled WGS sequence"/>
</dbReference>
<evidence type="ECO:0000313" key="4">
    <source>
        <dbReference type="Proteomes" id="UP000284702"/>
    </source>
</evidence>
<feature type="region of interest" description="Disordered" evidence="1">
    <location>
        <begin position="219"/>
        <end position="275"/>
    </location>
</feature>
<accession>A0A3R7XC50</accession>
<organism evidence="3 4">
    <name type="scientific">Aphanomyces astaci</name>
    <name type="common">Crayfish plague agent</name>
    <dbReference type="NCBI Taxonomy" id="112090"/>
    <lineage>
        <taxon>Eukaryota</taxon>
        <taxon>Sar</taxon>
        <taxon>Stramenopiles</taxon>
        <taxon>Oomycota</taxon>
        <taxon>Saprolegniomycetes</taxon>
        <taxon>Saprolegniales</taxon>
        <taxon>Verrucalvaceae</taxon>
        <taxon>Aphanomyces</taxon>
    </lineage>
</organism>
<comment type="caution">
    <text evidence="3">The sequence shown here is derived from an EMBL/GenBank/DDBJ whole genome shotgun (WGS) entry which is preliminary data.</text>
</comment>
<evidence type="ECO:0000259" key="2">
    <source>
        <dbReference type="PROSITE" id="PS50076"/>
    </source>
</evidence>
<keyword evidence="4" id="KW-1185">Reference proteome</keyword>
<protein>
    <recommendedName>
        <fullName evidence="2">J domain-containing protein</fullName>
    </recommendedName>
</protein>
<dbReference type="CDD" id="cd06257">
    <property type="entry name" value="DnaJ"/>
    <property type="match status" value="1"/>
</dbReference>
<dbReference type="PROSITE" id="PS50076">
    <property type="entry name" value="DNAJ_2"/>
    <property type="match status" value="1"/>
</dbReference>
<gene>
    <name evidence="3" type="ORF">B5M09_009810</name>
</gene>
<dbReference type="VEuPathDB" id="FungiDB:H257_18675"/>
<evidence type="ECO:0000313" key="3">
    <source>
        <dbReference type="EMBL" id="RQM10018.1"/>
    </source>
</evidence>
<dbReference type="EMBL" id="MZMZ02006200">
    <property type="protein sequence ID" value="RQM10018.1"/>
    <property type="molecule type" value="Genomic_DNA"/>
</dbReference>
<sequence length="449" mass="50218">MGSRKKLRNSVFSSSDEDDAAPRSSPLPNRARGLFHDTATDQVLNRRGLFDTSHEDEKDLEMKIKQRQMQKKAHWDTLQAKLHDAMLTADMHKSDAEVLSVQLAAALAKVDKRNRQLQNAKSLVHSLQGDLAHLQSLLDEVSLGRRRDQEVGERNGFVQEIETLKAAATPKAPPISPTTLLGKVWSRKTPGKEFSSANEFLSVPVPPMQRPAMFTVPVIPTDDEESSDSIVGHSSSDQDDSDSDIEHQPPPSTTSMAPDPTNDFGPSTTSIPLGVSRMNYYMEARMKKEAEKRDKELQEKLEKSKLQEEFDNEWAALARETQELKKAKKLKKPTKTNTRVERTKREKAEEADVVRRHLHAAVTQWALGKPLLGLLNSLHEIPELQGVIDDHSQVSNDPDSIKKGYRALIRIIHPDKLRNASVQQQLVANEVFTVVNQAFDGFKQAGGLS</sequence>
<feature type="domain" description="J" evidence="2">
    <location>
        <begin position="380"/>
        <end position="447"/>
    </location>
</feature>